<evidence type="ECO:0000256" key="1">
    <source>
        <dbReference type="SAM" id="Phobius"/>
    </source>
</evidence>
<reference evidence="4" key="1">
    <citation type="submission" date="2024-06" db="EMBL/GenBank/DDBJ databases">
        <title>Methylostella associata gen. nov., sp. nov., a novel Ancalomicrobiaceae-affiliated facultatively methylotrophic bacteria that feed on methanotrophs of the genus Methylococcus.</title>
        <authorList>
            <person name="Saltykova V."/>
            <person name="Danilova O.V."/>
            <person name="Oshkin I.Y."/>
            <person name="Belova S.E."/>
            <person name="Pimenov N.V."/>
            <person name="Dedysh S.N."/>
        </authorList>
    </citation>
    <scope>NUCLEOTIDE SEQUENCE</scope>
    <source>
        <strain evidence="4">S20</strain>
    </source>
</reference>
<sequence>MRALVLGLVALFAAATTAVAAEHDELPAGVELPIAVRIAVRVLNVTEVKEVAGQAHLAVEVTQRWTDPRRRFDAVEVGAARVDRVGEDADQFLKAIWTPGLVADNQIGEAKARSIAVSAHASGEIVVVERYESDFRVAMTMAAFPFDQQQLKITFSLPRYPKQEAMLVTTEADRLFSHVEPTLSVVDWQPLGLGFANAETTGWNARAYSRLEASVTIDRLSERYILRIFVPIVAVLAVSVYVLWAPGLKATEKGNMIFSALLALAALSFTFESSFPGSISLNTPVAQIISLGYIYLVIVLLLDSVVSAACEKPDSALHRPCRAIRRHMTWSLPLIMVIVCAGAVVRALPV</sequence>
<dbReference type="RefSeq" id="WP_407051640.1">
    <property type="nucleotide sequence ID" value="NZ_CP158568.1"/>
</dbReference>
<dbReference type="KEGG" id="mflg:ABS361_10235"/>
<dbReference type="InterPro" id="IPR006201">
    <property type="entry name" value="Neur_channel"/>
</dbReference>
<dbReference type="Pfam" id="PF02931">
    <property type="entry name" value="Neur_chan_LBD"/>
    <property type="match status" value="1"/>
</dbReference>
<feature type="domain" description="Neurotransmitter-gated ion-channel ligand-binding" evidence="3">
    <location>
        <begin position="31"/>
        <end position="219"/>
    </location>
</feature>
<feature type="chain" id="PRO_5043907936" evidence="2">
    <location>
        <begin position="21"/>
        <end position="350"/>
    </location>
</feature>
<dbReference type="InterPro" id="IPR006202">
    <property type="entry name" value="Neur_chan_lig-bd"/>
</dbReference>
<evidence type="ECO:0000259" key="3">
    <source>
        <dbReference type="Pfam" id="PF02931"/>
    </source>
</evidence>
<dbReference type="AlphaFoldDB" id="A0AAU7XG44"/>
<keyword evidence="2" id="KW-0732">Signal</keyword>
<evidence type="ECO:0000313" key="4">
    <source>
        <dbReference type="EMBL" id="XBY46546.1"/>
    </source>
</evidence>
<feature type="transmembrane region" description="Helical" evidence="1">
    <location>
        <begin position="224"/>
        <end position="244"/>
    </location>
</feature>
<keyword evidence="1" id="KW-0472">Membrane</keyword>
<protein>
    <submittedName>
        <fullName evidence="4">Neurotransmitter-gated ion-channel ligand-binding protein</fullName>
    </submittedName>
</protein>
<dbReference type="InterPro" id="IPR038050">
    <property type="entry name" value="Neuro_actylchol_rec"/>
</dbReference>
<gene>
    <name evidence="4" type="ORF">ABS361_10235</name>
</gene>
<feature type="transmembrane region" description="Helical" evidence="1">
    <location>
        <begin position="256"/>
        <end position="275"/>
    </location>
</feature>
<accession>A0AAU7XG44</accession>
<dbReference type="Gene3D" id="1.20.58.390">
    <property type="entry name" value="Neurotransmitter-gated ion-channel transmembrane domain"/>
    <property type="match status" value="1"/>
</dbReference>
<feature type="transmembrane region" description="Helical" evidence="1">
    <location>
        <begin position="287"/>
        <end position="309"/>
    </location>
</feature>
<dbReference type="PANTHER" id="PTHR18945">
    <property type="entry name" value="NEUROTRANSMITTER GATED ION CHANNEL"/>
    <property type="match status" value="1"/>
</dbReference>
<organism evidence="4">
    <name type="scientific">Methyloraptor flagellatus</name>
    <dbReference type="NCBI Taxonomy" id="3162530"/>
    <lineage>
        <taxon>Bacteria</taxon>
        <taxon>Pseudomonadati</taxon>
        <taxon>Pseudomonadota</taxon>
        <taxon>Alphaproteobacteria</taxon>
        <taxon>Hyphomicrobiales</taxon>
        <taxon>Ancalomicrobiaceae</taxon>
        <taxon>Methyloraptor</taxon>
    </lineage>
</organism>
<feature type="transmembrane region" description="Helical" evidence="1">
    <location>
        <begin position="330"/>
        <end position="348"/>
    </location>
</feature>
<proteinExistence type="predicted"/>
<evidence type="ECO:0000256" key="2">
    <source>
        <dbReference type="SAM" id="SignalP"/>
    </source>
</evidence>
<dbReference type="GO" id="GO:0016020">
    <property type="term" value="C:membrane"/>
    <property type="evidence" value="ECO:0007669"/>
    <property type="project" value="InterPro"/>
</dbReference>
<dbReference type="EMBL" id="CP158568">
    <property type="protein sequence ID" value="XBY46546.1"/>
    <property type="molecule type" value="Genomic_DNA"/>
</dbReference>
<dbReference type="GO" id="GO:0005230">
    <property type="term" value="F:extracellular ligand-gated monoatomic ion channel activity"/>
    <property type="evidence" value="ECO:0007669"/>
    <property type="project" value="InterPro"/>
</dbReference>
<dbReference type="Gene3D" id="2.70.170.10">
    <property type="entry name" value="Neurotransmitter-gated ion-channel ligand-binding domain"/>
    <property type="match status" value="1"/>
</dbReference>
<feature type="signal peptide" evidence="2">
    <location>
        <begin position="1"/>
        <end position="20"/>
    </location>
</feature>
<dbReference type="InterPro" id="IPR036734">
    <property type="entry name" value="Neur_chan_lig-bd_sf"/>
</dbReference>
<dbReference type="SUPFAM" id="SSF63712">
    <property type="entry name" value="Nicotinic receptor ligand binding domain-like"/>
    <property type="match status" value="1"/>
</dbReference>
<keyword evidence="1" id="KW-0812">Transmembrane</keyword>
<dbReference type="GO" id="GO:0004888">
    <property type="term" value="F:transmembrane signaling receptor activity"/>
    <property type="evidence" value="ECO:0007669"/>
    <property type="project" value="InterPro"/>
</dbReference>
<keyword evidence="1" id="KW-1133">Transmembrane helix</keyword>
<name>A0AAU7XG44_9HYPH</name>